<proteinExistence type="predicted"/>
<organism evidence="1 2">
    <name type="scientific">Aquarana catesbeiana</name>
    <name type="common">American bullfrog</name>
    <name type="synonym">Rana catesbeiana</name>
    <dbReference type="NCBI Taxonomy" id="8400"/>
    <lineage>
        <taxon>Eukaryota</taxon>
        <taxon>Metazoa</taxon>
        <taxon>Chordata</taxon>
        <taxon>Craniata</taxon>
        <taxon>Vertebrata</taxon>
        <taxon>Euteleostomi</taxon>
        <taxon>Amphibia</taxon>
        <taxon>Batrachia</taxon>
        <taxon>Anura</taxon>
        <taxon>Neobatrachia</taxon>
        <taxon>Ranoidea</taxon>
        <taxon>Ranidae</taxon>
        <taxon>Aquarana</taxon>
    </lineage>
</organism>
<dbReference type="OrthoDB" id="28868at2759"/>
<keyword evidence="2" id="KW-1185">Reference proteome</keyword>
<dbReference type="PANTHER" id="PTHR31350:SF21">
    <property type="entry name" value="F-BOX ONLY PROTEIN 21"/>
    <property type="match status" value="1"/>
</dbReference>
<evidence type="ECO:0000313" key="1">
    <source>
        <dbReference type="EMBL" id="PIO32251.1"/>
    </source>
</evidence>
<dbReference type="PANTHER" id="PTHR31350">
    <property type="entry name" value="SI:DKEY-261L7.2"/>
    <property type="match status" value="1"/>
</dbReference>
<name>A0A2G9RYG1_AQUCT</name>
<gene>
    <name evidence="1" type="ORF">AB205_0047930</name>
</gene>
<sequence>MLRWCQGTRGSSFVTDYVFVDAFGSGKYRTAKECEYLIGQPVTEEFFAAVNTKEVLQRMVGNLLNLGKRESKDRSFMLLRVSLDLYLAMYPDSVQHLLLQARLYFHLGIWPEKVKNQRQRIC</sequence>
<dbReference type="EMBL" id="KV931129">
    <property type="protein sequence ID" value="PIO32251.1"/>
    <property type="molecule type" value="Genomic_DNA"/>
</dbReference>
<dbReference type="Proteomes" id="UP000228934">
    <property type="component" value="Unassembled WGS sequence"/>
</dbReference>
<evidence type="ECO:0000313" key="2">
    <source>
        <dbReference type="Proteomes" id="UP000228934"/>
    </source>
</evidence>
<dbReference type="AlphaFoldDB" id="A0A2G9RYG1"/>
<protein>
    <submittedName>
        <fullName evidence="1">Uncharacterized protein</fullName>
    </submittedName>
</protein>
<reference evidence="2" key="1">
    <citation type="journal article" date="2017" name="Nat. Commun.">
        <title>The North American bullfrog draft genome provides insight into hormonal regulation of long noncoding RNA.</title>
        <authorList>
            <person name="Hammond S.A."/>
            <person name="Warren R.L."/>
            <person name="Vandervalk B.P."/>
            <person name="Kucuk E."/>
            <person name="Khan H."/>
            <person name="Gibb E.A."/>
            <person name="Pandoh P."/>
            <person name="Kirk H."/>
            <person name="Zhao Y."/>
            <person name="Jones M."/>
            <person name="Mungall A.J."/>
            <person name="Coope R."/>
            <person name="Pleasance S."/>
            <person name="Moore R.A."/>
            <person name="Holt R.A."/>
            <person name="Round J.M."/>
            <person name="Ohora S."/>
            <person name="Walle B.V."/>
            <person name="Veldhoen N."/>
            <person name="Helbing C.C."/>
            <person name="Birol I."/>
        </authorList>
    </citation>
    <scope>NUCLEOTIDE SEQUENCE [LARGE SCALE GENOMIC DNA]</scope>
</reference>
<accession>A0A2G9RYG1</accession>